<name>A0ABQ6LH92_9RHOB</name>
<evidence type="ECO:0000313" key="4">
    <source>
        <dbReference type="Proteomes" id="UP001239909"/>
    </source>
</evidence>
<dbReference type="CDD" id="cd19076">
    <property type="entry name" value="AKR_AKR13A_13D"/>
    <property type="match status" value="1"/>
</dbReference>
<dbReference type="SUPFAM" id="SSF51430">
    <property type="entry name" value="NAD(P)-linked oxidoreductase"/>
    <property type="match status" value="1"/>
</dbReference>
<dbReference type="EMBL" id="BSYI01000010">
    <property type="protein sequence ID" value="GMG82377.1"/>
    <property type="molecule type" value="Genomic_DNA"/>
</dbReference>
<dbReference type="PANTHER" id="PTHR43625:SF40">
    <property type="entry name" value="ALDO-KETO REDUCTASE YAKC [NADP(+)]"/>
    <property type="match status" value="1"/>
</dbReference>
<organism evidence="3 4">
    <name type="scientific">Paralimibaculum aggregatum</name>
    <dbReference type="NCBI Taxonomy" id="3036245"/>
    <lineage>
        <taxon>Bacteria</taxon>
        <taxon>Pseudomonadati</taxon>
        <taxon>Pseudomonadota</taxon>
        <taxon>Alphaproteobacteria</taxon>
        <taxon>Rhodobacterales</taxon>
        <taxon>Paracoccaceae</taxon>
        <taxon>Paralimibaculum</taxon>
    </lineage>
</organism>
<dbReference type="Pfam" id="PF00248">
    <property type="entry name" value="Aldo_ket_red"/>
    <property type="match status" value="1"/>
</dbReference>
<dbReference type="InterPro" id="IPR036812">
    <property type="entry name" value="NAD(P)_OxRdtase_dom_sf"/>
</dbReference>
<evidence type="ECO:0000256" key="1">
    <source>
        <dbReference type="ARBA" id="ARBA00023002"/>
    </source>
</evidence>
<keyword evidence="1" id="KW-0560">Oxidoreductase</keyword>
<feature type="domain" description="NADP-dependent oxidoreductase" evidence="2">
    <location>
        <begin position="16"/>
        <end position="303"/>
    </location>
</feature>
<dbReference type="InterPro" id="IPR023210">
    <property type="entry name" value="NADP_OxRdtase_dom"/>
</dbReference>
<protein>
    <submittedName>
        <fullName evidence="3">Aldo/keto reductase</fullName>
    </submittedName>
</protein>
<sequence length="318" mass="34337">MDKRNLGTSGLRVSALGLGCMGMSEFYGATDAAEAIRVIHRALELGLDFLDTADMYGRGRNEELVGRAIRGRRDAVVLATKFGIRRDGEARSFDGRPAYVREACEASLRRLGVETIDLYYLHRIDPDTPIEETVGAMAELVRAGKIRHVGLSEVGPEILERAAAVHPIAALQTEYSLWTRDVEAGVLAACRRLGIGFVPYSPLGRGMLTGAIRRVEDLAGDDWRRAAPRFSGENLDANLRLADAVAELARAKRCTPAQLALAWVLGQGADIVPIPGTKRVARLEENLAALAVPLTEADRAFLDARLPVGAAVGARYPG</sequence>
<proteinExistence type="predicted"/>
<comment type="caution">
    <text evidence="3">The sequence shown here is derived from an EMBL/GenBank/DDBJ whole genome shotgun (WGS) entry which is preliminary data.</text>
</comment>
<accession>A0ABQ6LH92</accession>
<dbReference type="Gene3D" id="3.20.20.100">
    <property type="entry name" value="NADP-dependent oxidoreductase domain"/>
    <property type="match status" value="1"/>
</dbReference>
<evidence type="ECO:0000313" key="3">
    <source>
        <dbReference type="EMBL" id="GMG82377.1"/>
    </source>
</evidence>
<dbReference type="InterPro" id="IPR050791">
    <property type="entry name" value="Aldo-Keto_reductase"/>
</dbReference>
<gene>
    <name evidence="3" type="ORF">LNKW23_15900</name>
</gene>
<dbReference type="Proteomes" id="UP001239909">
    <property type="component" value="Unassembled WGS sequence"/>
</dbReference>
<reference evidence="3 4" key="1">
    <citation type="submission" date="2023-04" db="EMBL/GenBank/DDBJ databases">
        <title>Marinoamorphus aggregata gen. nov., sp. Nov., isolate from tissue of brittle star Ophioplocus japonicus.</title>
        <authorList>
            <person name="Kawano K."/>
            <person name="Sawayama S."/>
            <person name="Nakagawa S."/>
        </authorList>
    </citation>
    <scope>NUCLEOTIDE SEQUENCE [LARGE SCALE GENOMIC DNA]</scope>
    <source>
        <strain evidence="3 4">NKW23</strain>
    </source>
</reference>
<dbReference type="RefSeq" id="WP_285671156.1">
    <property type="nucleotide sequence ID" value="NZ_BSYI01000010.1"/>
</dbReference>
<dbReference type="PANTHER" id="PTHR43625">
    <property type="entry name" value="AFLATOXIN B1 ALDEHYDE REDUCTASE"/>
    <property type="match status" value="1"/>
</dbReference>
<evidence type="ECO:0000259" key="2">
    <source>
        <dbReference type="Pfam" id="PF00248"/>
    </source>
</evidence>
<keyword evidence="4" id="KW-1185">Reference proteome</keyword>